<dbReference type="Pfam" id="PF13302">
    <property type="entry name" value="Acetyltransf_3"/>
    <property type="match status" value="1"/>
</dbReference>
<gene>
    <name evidence="2" type="ORF">GCM10007362_02540</name>
</gene>
<evidence type="ECO:0000259" key="1">
    <source>
        <dbReference type="PROSITE" id="PS51186"/>
    </source>
</evidence>
<organism evidence="2 3">
    <name type="scientific">Saccharibacillus endophyticus</name>
    <dbReference type="NCBI Taxonomy" id="2060666"/>
    <lineage>
        <taxon>Bacteria</taxon>
        <taxon>Bacillati</taxon>
        <taxon>Bacillota</taxon>
        <taxon>Bacilli</taxon>
        <taxon>Bacillales</taxon>
        <taxon>Paenibacillaceae</taxon>
        <taxon>Saccharibacillus</taxon>
    </lineage>
</organism>
<evidence type="ECO:0000313" key="2">
    <source>
        <dbReference type="EMBL" id="GGH68485.1"/>
    </source>
</evidence>
<protein>
    <submittedName>
        <fullName evidence="2">N-acetyltransferase</fullName>
    </submittedName>
</protein>
<dbReference type="EMBL" id="BMDD01000001">
    <property type="protein sequence ID" value="GGH68485.1"/>
    <property type="molecule type" value="Genomic_DNA"/>
</dbReference>
<proteinExistence type="predicted"/>
<keyword evidence="3" id="KW-1185">Reference proteome</keyword>
<evidence type="ECO:0000313" key="3">
    <source>
        <dbReference type="Proteomes" id="UP000605427"/>
    </source>
</evidence>
<dbReference type="PANTHER" id="PTHR43415">
    <property type="entry name" value="SPERMIDINE N(1)-ACETYLTRANSFERASE"/>
    <property type="match status" value="1"/>
</dbReference>
<dbReference type="InterPro" id="IPR016181">
    <property type="entry name" value="Acyl_CoA_acyltransferase"/>
</dbReference>
<name>A0ABQ1ZL76_9BACL</name>
<comment type="caution">
    <text evidence="2">The sequence shown here is derived from an EMBL/GenBank/DDBJ whole genome shotgun (WGS) entry which is preliminary data.</text>
</comment>
<dbReference type="InterPro" id="IPR000182">
    <property type="entry name" value="GNAT_dom"/>
</dbReference>
<feature type="domain" description="N-acetyltransferase" evidence="1">
    <location>
        <begin position="1"/>
        <end position="144"/>
    </location>
</feature>
<reference evidence="3" key="1">
    <citation type="journal article" date="2019" name="Int. J. Syst. Evol. Microbiol.">
        <title>The Global Catalogue of Microorganisms (GCM) 10K type strain sequencing project: providing services to taxonomists for standard genome sequencing and annotation.</title>
        <authorList>
            <consortium name="The Broad Institute Genomics Platform"/>
            <consortium name="The Broad Institute Genome Sequencing Center for Infectious Disease"/>
            <person name="Wu L."/>
            <person name="Ma J."/>
        </authorList>
    </citation>
    <scope>NUCLEOTIDE SEQUENCE [LARGE SCALE GENOMIC DNA]</scope>
    <source>
        <strain evidence="3">CCM 8702</strain>
    </source>
</reference>
<dbReference type="PROSITE" id="PS51186">
    <property type="entry name" value="GNAT"/>
    <property type="match status" value="1"/>
</dbReference>
<dbReference type="Proteomes" id="UP000605427">
    <property type="component" value="Unassembled WGS sequence"/>
</dbReference>
<dbReference type="PANTHER" id="PTHR43415:SF3">
    <property type="entry name" value="GNAT-FAMILY ACETYLTRANSFERASE"/>
    <property type="match status" value="1"/>
</dbReference>
<dbReference type="Gene3D" id="3.40.630.30">
    <property type="match status" value="1"/>
</dbReference>
<sequence>MSWSRDPIFCEANGWEKNRDPEELKQWWSYCVDMDKPSFIRLGIEYEGTLVGYADLAEIHDNQAELGIAIGERKVWGRGIGRQAALAIMEYGKTTLGIKSFAAETHESNTRCQSMLEKVGFEEIGRAGHEWYCGQHDRLIQYLRT</sequence>
<accession>A0ABQ1ZL76</accession>
<dbReference type="SUPFAM" id="SSF55729">
    <property type="entry name" value="Acyl-CoA N-acyltransferases (Nat)"/>
    <property type="match status" value="1"/>
</dbReference>